<organism evidence="2 3">
    <name type="scientific">Parabacteroides distasonis</name>
    <dbReference type="NCBI Taxonomy" id="823"/>
    <lineage>
        <taxon>Bacteria</taxon>
        <taxon>Pseudomonadati</taxon>
        <taxon>Bacteroidota</taxon>
        <taxon>Bacteroidia</taxon>
        <taxon>Bacteroidales</taxon>
        <taxon>Tannerellaceae</taxon>
        <taxon>Parabacteroides</taxon>
    </lineage>
</organism>
<dbReference type="EMBL" id="CYXP01000007">
    <property type="protein sequence ID" value="CUN25909.1"/>
    <property type="molecule type" value="Genomic_DNA"/>
</dbReference>
<dbReference type="Proteomes" id="UP000095591">
    <property type="component" value="Unassembled WGS sequence"/>
</dbReference>
<reference evidence="2 3" key="1">
    <citation type="submission" date="2015-09" db="EMBL/GenBank/DDBJ databases">
        <authorList>
            <consortium name="Pathogen Informatics"/>
        </authorList>
    </citation>
    <scope>NUCLEOTIDE SEQUENCE [LARGE SCALE GENOMIC DNA]</scope>
    <source>
        <strain evidence="2 3">2789STDY5608872</strain>
    </source>
</reference>
<feature type="coiled-coil region" evidence="1">
    <location>
        <begin position="135"/>
        <end position="165"/>
    </location>
</feature>
<gene>
    <name evidence="2" type="ORF">ERS852429_02985</name>
</gene>
<evidence type="ECO:0000313" key="3">
    <source>
        <dbReference type="Proteomes" id="UP000095591"/>
    </source>
</evidence>
<protein>
    <submittedName>
        <fullName evidence="2">Uncharacterized protein</fullName>
    </submittedName>
</protein>
<keyword evidence="1" id="KW-0175">Coiled coil</keyword>
<dbReference type="RefSeq" id="WP_057319715.1">
    <property type="nucleotide sequence ID" value="NZ_CYXP01000007.1"/>
</dbReference>
<proteinExistence type="predicted"/>
<name>A0A173VET3_PARDI</name>
<accession>A0A173VET3</accession>
<evidence type="ECO:0000256" key="1">
    <source>
        <dbReference type="SAM" id="Coils"/>
    </source>
</evidence>
<dbReference type="AlphaFoldDB" id="A0A173VET3"/>
<sequence length="181" mass="20167">MFKNQRQGNPLYILHKGNTPFCEVGSIVSVSPPRPENPNFNMYGPQAKIVVDIKAKVGEDNVSFSNVLSDVTITDYPTTNGEKLVVSCDLGALNTEINAMMQQSRQVLDSIDYHKSVIEGCEKMLVILNPDFAREKERESEIANMRNEMSDLKEANARLVAMMEQLVGSVNGNNNNNKKTE</sequence>
<evidence type="ECO:0000313" key="2">
    <source>
        <dbReference type="EMBL" id="CUN25909.1"/>
    </source>
</evidence>